<dbReference type="KEGG" id="dvn:HQ394_02985"/>
<evidence type="ECO:0000313" key="8">
    <source>
        <dbReference type="Proteomes" id="UP000516369"/>
    </source>
</evidence>
<dbReference type="Gene3D" id="1.10.10.10">
    <property type="entry name" value="Winged helix-like DNA-binding domain superfamily/Winged helix DNA-binding domain"/>
    <property type="match status" value="1"/>
</dbReference>
<evidence type="ECO:0000256" key="1">
    <source>
        <dbReference type="ARBA" id="ARBA00004651"/>
    </source>
</evidence>
<keyword evidence="8" id="KW-1185">Reference proteome</keyword>
<dbReference type="InterPro" id="IPR017039">
    <property type="entry name" value="Virul_fac_BrkB"/>
</dbReference>
<keyword evidence="2" id="KW-1003">Cell membrane</keyword>
<gene>
    <name evidence="7" type="ORF">HQ394_02985</name>
</gene>
<protein>
    <submittedName>
        <fullName evidence="7">YihY/virulence factor BrkB family protein</fullName>
    </submittedName>
</protein>
<evidence type="ECO:0000256" key="5">
    <source>
        <dbReference type="ARBA" id="ARBA00023136"/>
    </source>
</evidence>
<feature type="transmembrane region" description="Helical" evidence="6">
    <location>
        <begin position="199"/>
        <end position="223"/>
    </location>
</feature>
<dbReference type="AlphaFoldDB" id="A0A7H1MYI2"/>
<evidence type="ECO:0000256" key="4">
    <source>
        <dbReference type="ARBA" id="ARBA00022989"/>
    </source>
</evidence>
<feature type="transmembrane region" description="Helical" evidence="6">
    <location>
        <begin position="230"/>
        <end position="252"/>
    </location>
</feature>
<dbReference type="RefSeq" id="WP_190261956.1">
    <property type="nucleotide sequence ID" value="NZ_CP053923.1"/>
</dbReference>
<proteinExistence type="predicted"/>
<reference evidence="7 8" key="1">
    <citation type="submission" date="2020-05" db="EMBL/GenBank/DDBJ databases">
        <title>Complete closed genome sequence of Defluviicoccus vanus.</title>
        <authorList>
            <person name="Bessarab I."/>
            <person name="Arumugam K."/>
            <person name="Maszenan A.M."/>
            <person name="Seviour R.J."/>
            <person name="Williams R.B."/>
        </authorList>
    </citation>
    <scope>NUCLEOTIDE SEQUENCE [LARGE SCALE GENOMIC DNA]</scope>
    <source>
        <strain evidence="7 8">Ben 114</strain>
    </source>
</reference>
<keyword evidence="3 6" id="KW-0812">Transmembrane</keyword>
<dbReference type="EMBL" id="CP053923">
    <property type="protein sequence ID" value="QNT68518.1"/>
    <property type="molecule type" value="Genomic_DNA"/>
</dbReference>
<organism evidence="7 8">
    <name type="scientific">Defluviicoccus vanus</name>
    <dbReference type="NCBI Taxonomy" id="111831"/>
    <lineage>
        <taxon>Bacteria</taxon>
        <taxon>Pseudomonadati</taxon>
        <taxon>Pseudomonadota</taxon>
        <taxon>Alphaproteobacteria</taxon>
        <taxon>Rhodospirillales</taxon>
        <taxon>Rhodospirillaceae</taxon>
        <taxon>Defluviicoccus</taxon>
    </lineage>
</organism>
<feature type="transmembrane region" description="Helical" evidence="6">
    <location>
        <begin position="160"/>
        <end position="179"/>
    </location>
</feature>
<evidence type="ECO:0000256" key="3">
    <source>
        <dbReference type="ARBA" id="ARBA00022692"/>
    </source>
</evidence>
<dbReference type="PANTHER" id="PTHR30213">
    <property type="entry name" value="INNER MEMBRANE PROTEIN YHJD"/>
    <property type="match status" value="1"/>
</dbReference>
<dbReference type="Proteomes" id="UP000516369">
    <property type="component" value="Chromosome"/>
</dbReference>
<dbReference type="PANTHER" id="PTHR30213:SF0">
    <property type="entry name" value="UPF0761 MEMBRANE PROTEIN YIHY"/>
    <property type="match status" value="1"/>
</dbReference>
<evidence type="ECO:0000313" key="7">
    <source>
        <dbReference type="EMBL" id="QNT68518.1"/>
    </source>
</evidence>
<keyword evidence="4 6" id="KW-1133">Transmembrane helix</keyword>
<sequence>MTDDPFFASSPGRWAERNLFQPASLWRRIAAKSLAIALAIARDVSQGPMTLHASSLVYTTLLSVVPLMALAFAILKGFGAHNQLAPLLKELLAPLGPDAAAITGRVVSFVDNMHVGVLGATGLAVLLYTSISVGRKVEQAFNEIWHVGTSQPLGRSITKFLSIIIAGPILLFSAFGMSASLMSSAFTQDLITIEPLGRLIAFAAAAFPYVIIMAAFTIFYWIVPNAKVRFLSALGGGLAASFVWTLAGWAFATFVASSSSYTAIYSAFASLILLLIWVNVNWLVLLIGCAVAFYVQHPQSLCYSASGAGDDPWSREHAALSILQVLGRKHYGAGSATAETLRRETGLPQEVVEATLARLHKAGILLQSADDSHVWAPARPFDATPVVDVWEAVYGREAVTESTAPRDPALSAYEARIRHGVAAALGEVTLKELALGPPPAAWSETMPGLPMENEGAAFR</sequence>
<dbReference type="NCBIfam" id="TIGR00765">
    <property type="entry name" value="yihY_not_rbn"/>
    <property type="match status" value="1"/>
</dbReference>
<evidence type="ECO:0000256" key="6">
    <source>
        <dbReference type="SAM" id="Phobius"/>
    </source>
</evidence>
<dbReference type="InterPro" id="IPR036388">
    <property type="entry name" value="WH-like_DNA-bd_sf"/>
</dbReference>
<comment type="subcellular location">
    <subcellularLocation>
        <location evidence="1">Cell membrane</location>
        <topology evidence="1">Multi-pass membrane protein</topology>
    </subcellularLocation>
</comment>
<accession>A0A7H1MYI2</accession>
<feature type="transmembrane region" description="Helical" evidence="6">
    <location>
        <begin position="56"/>
        <end position="75"/>
    </location>
</feature>
<name>A0A7H1MYI2_9PROT</name>
<feature type="transmembrane region" description="Helical" evidence="6">
    <location>
        <begin position="264"/>
        <end position="295"/>
    </location>
</feature>
<dbReference type="GO" id="GO:0005886">
    <property type="term" value="C:plasma membrane"/>
    <property type="evidence" value="ECO:0007669"/>
    <property type="project" value="UniProtKB-SubCell"/>
</dbReference>
<evidence type="ECO:0000256" key="2">
    <source>
        <dbReference type="ARBA" id="ARBA00022475"/>
    </source>
</evidence>
<keyword evidence="5 6" id="KW-0472">Membrane</keyword>
<dbReference type="Pfam" id="PF03631">
    <property type="entry name" value="Virul_fac_BrkB"/>
    <property type="match status" value="1"/>
</dbReference>